<protein>
    <submittedName>
        <fullName evidence="5">Lymphocyte antigen 75-like</fullName>
    </submittedName>
</protein>
<feature type="domain" description="C-type lectin" evidence="3">
    <location>
        <begin position="46"/>
        <end position="154"/>
    </location>
</feature>
<dbReference type="PROSITE" id="PS50041">
    <property type="entry name" value="C_TYPE_LECTIN_2"/>
    <property type="match status" value="1"/>
</dbReference>
<dbReference type="Gene3D" id="3.10.100.10">
    <property type="entry name" value="Mannose-Binding Protein A, subunit A"/>
    <property type="match status" value="1"/>
</dbReference>
<dbReference type="KEGG" id="csyr:103268080"/>
<dbReference type="PANTHER" id="PTHR22803">
    <property type="entry name" value="MANNOSE, PHOSPHOLIPASE, LECTIN RECEPTOR RELATED"/>
    <property type="match status" value="1"/>
</dbReference>
<dbReference type="InterPro" id="IPR001304">
    <property type="entry name" value="C-type_lectin-like"/>
</dbReference>
<dbReference type="SMART" id="SM00034">
    <property type="entry name" value="CLECT"/>
    <property type="match status" value="1"/>
</dbReference>
<evidence type="ECO:0000256" key="1">
    <source>
        <dbReference type="ARBA" id="ARBA00022734"/>
    </source>
</evidence>
<keyword evidence="2" id="KW-1133">Transmembrane helix</keyword>
<evidence type="ECO:0000313" key="4">
    <source>
        <dbReference type="Proteomes" id="UP000189704"/>
    </source>
</evidence>
<proteinExistence type="predicted"/>
<dbReference type="Pfam" id="PF00059">
    <property type="entry name" value="Lectin_C"/>
    <property type="match status" value="1"/>
</dbReference>
<dbReference type="InterPro" id="IPR016187">
    <property type="entry name" value="CTDL_fold"/>
</dbReference>
<evidence type="ECO:0000259" key="3">
    <source>
        <dbReference type="PROSITE" id="PS50041"/>
    </source>
</evidence>
<dbReference type="RefSeq" id="XP_021572002.1">
    <property type="nucleotide sequence ID" value="XM_021716327.1"/>
</dbReference>
<evidence type="ECO:0000313" key="5">
    <source>
        <dbReference type="RefSeq" id="XP_021572002.1"/>
    </source>
</evidence>
<keyword evidence="2" id="KW-0472">Membrane</keyword>
<organism evidence="4 5">
    <name type="scientific">Carlito syrichta</name>
    <name type="common">Philippine tarsier</name>
    <name type="synonym">Tarsius syrichta</name>
    <dbReference type="NCBI Taxonomy" id="1868482"/>
    <lineage>
        <taxon>Eukaryota</taxon>
        <taxon>Metazoa</taxon>
        <taxon>Chordata</taxon>
        <taxon>Craniata</taxon>
        <taxon>Vertebrata</taxon>
        <taxon>Euteleostomi</taxon>
        <taxon>Mammalia</taxon>
        <taxon>Eutheria</taxon>
        <taxon>Euarchontoglires</taxon>
        <taxon>Primates</taxon>
        <taxon>Haplorrhini</taxon>
        <taxon>Tarsiiformes</taxon>
        <taxon>Tarsiidae</taxon>
        <taxon>Carlito</taxon>
    </lineage>
</organism>
<dbReference type="SUPFAM" id="SSF56436">
    <property type="entry name" value="C-type lectin-like"/>
    <property type="match status" value="1"/>
</dbReference>
<feature type="transmembrane region" description="Helical" evidence="2">
    <location>
        <begin position="173"/>
        <end position="195"/>
    </location>
</feature>
<dbReference type="GeneID" id="103268080"/>
<dbReference type="InterPro" id="IPR016186">
    <property type="entry name" value="C-type_lectin-like/link_sf"/>
</dbReference>
<dbReference type="Proteomes" id="UP000189704">
    <property type="component" value="Unplaced"/>
</dbReference>
<sequence length="226" mass="25765">MRFDQQQLKNLTRRPTVKLKAKQLSPHTYSLRCPAAKTNGSQWIQHGDHCYRSDQALHSFAEAKQLCPELDQSATIVSIKDEDENKFVSRLMRENNNITMRVWLGLSQPSVDESWSWLDGSEVTFVKWENKSKSGNGKCSILLASNETWKKVECAYGFARVVCKVPVGPDYKGIAVIFAVLSVLALISGLIWFILQRNQFHWAGFSSVRYEPGVNEDEIMLPSFYD</sequence>
<gene>
    <name evidence="5" type="primary">LOC103268080</name>
</gene>
<dbReference type="OrthoDB" id="10059571at2759"/>
<dbReference type="GO" id="GO:0030246">
    <property type="term" value="F:carbohydrate binding"/>
    <property type="evidence" value="ECO:0007669"/>
    <property type="project" value="UniProtKB-KW"/>
</dbReference>
<dbReference type="FunFam" id="3.10.100.10:FF:000067">
    <property type="entry name" value="lymphocyte antigen 75 isoform X1"/>
    <property type="match status" value="1"/>
</dbReference>
<name>A0A3Q0EAR2_CARSF</name>
<dbReference type="InterPro" id="IPR050111">
    <property type="entry name" value="C-type_lectin/snaclec_domain"/>
</dbReference>
<dbReference type="AlphaFoldDB" id="A0A3Q0EAR2"/>
<keyword evidence="4" id="KW-1185">Reference proteome</keyword>
<evidence type="ECO:0000256" key="2">
    <source>
        <dbReference type="SAM" id="Phobius"/>
    </source>
</evidence>
<accession>A0A3Q0EAR2</accession>
<keyword evidence="1" id="KW-0430">Lectin</keyword>
<dbReference type="CDD" id="cd00037">
    <property type="entry name" value="CLECT"/>
    <property type="match status" value="1"/>
</dbReference>
<keyword evidence="2" id="KW-0812">Transmembrane</keyword>
<reference evidence="5" key="1">
    <citation type="submission" date="2025-08" db="UniProtKB">
        <authorList>
            <consortium name="RefSeq"/>
        </authorList>
    </citation>
    <scope>IDENTIFICATION</scope>
</reference>